<dbReference type="RefSeq" id="WP_303303387.1">
    <property type="nucleotide sequence ID" value="NZ_BAABDA010000004.1"/>
</dbReference>
<accession>A0ABT8WSH7</accession>
<evidence type="ECO:0000256" key="1">
    <source>
        <dbReference type="SAM" id="Phobius"/>
    </source>
</evidence>
<feature type="transmembrane region" description="Helical" evidence="1">
    <location>
        <begin position="224"/>
        <end position="242"/>
    </location>
</feature>
<name>A0ABT8WSH7_9FLAO</name>
<feature type="transmembrane region" description="Helical" evidence="1">
    <location>
        <begin position="12"/>
        <end position="37"/>
    </location>
</feature>
<dbReference type="EMBL" id="JAUOEL010000007">
    <property type="protein sequence ID" value="MDO5976125.1"/>
    <property type="molecule type" value="Genomic_DNA"/>
</dbReference>
<sequence length="538" mass="61411">MKDKRIYNVFYNLHTVSSITIAVGLFICFFAGAFALFKTNINRWEANVKKPEAIAIDYEKTLSVLDNEGYVLDGRNIFIGSGDDPKPYIMVLSQPSKKKDSLSTANNRGALTQKENELISLKLDPNTYKITDNKSIEQHGFLGTFIYELHYFEPIPKIGVYLSGILAMFFFLSIIAGTIIHWKKIVPMFFSFRIKNSIKQLWSSGHTALGIIGLPFQLMYAITGAFFSLSIIVFIPTANVLFNGEQGGLMEYIAPSSKYENRIEEPLKNRENLNLIFKKAKDELRVDDYRLSFVNITNFNYKNARASFLFIEKQEKSIFESAHIIYNVSDASIVEKKPFNKVTYQESVLYLLHVFHFGAFGGYFVKIIYFLLAMLTCFVIQSGVMLWLEARNNKKHLIKKKFNKSVVAIYTGICMGLFPSFALLFCVAKIFPQNIENRFNIITGVFFIFWLVYTFYAYLSNNLKTITRNALIIAALLGVFVPLLNGFQSGLWFWSSLDKGYKDSFFIDISWALFGLITFMGLILTKKSKKNATTSLSA</sequence>
<evidence type="ECO:0000313" key="3">
    <source>
        <dbReference type="Proteomes" id="UP001176806"/>
    </source>
</evidence>
<evidence type="ECO:0000313" key="2">
    <source>
        <dbReference type="EMBL" id="MDO5976125.1"/>
    </source>
</evidence>
<feature type="transmembrane region" description="Helical" evidence="1">
    <location>
        <begin position="505"/>
        <end position="524"/>
    </location>
</feature>
<comment type="caution">
    <text evidence="2">The sequence shown here is derived from an EMBL/GenBank/DDBJ whole genome shotgun (WGS) entry which is preliminary data.</text>
</comment>
<proteinExistence type="predicted"/>
<dbReference type="Pfam" id="PF03929">
    <property type="entry name" value="PepSY_TM"/>
    <property type="match status" value="1"/>
</dbReference>
<feature type="transmembrane region" description="Helical" evidence="1">
    <location>
        <begin position="347"/>
        <end position="364"/>
    </location>
</feature>
<feature type="transmembrane region" description="Helical" evidence="1">
    <location>
        <begin position="370"/>
        <end position="388"/>
    </location>
</feature>
<feature type="transmembrane region" description="Helical" evidence="1">
    <location>
        <begin position="438"/>
        <end position="459"/>
    </location>
</feature>
<keyword evidence="3" id="KW-1185">Reference proteome</keyword>
<dbReference type="PANTHER" id="PTHR34219:SF4">
    <property type="entry name" value="PEPSY DOMAIN-CONTAINING PROTEIN"/>
    <property type="match status" value="1"/>
</dbReference>
<feature type="transmembrane region" description="Helical" evidence="1">
    <location>
        <begin position="158"/>
        <end position="180"/>
    </location>
</feature>
<gene>
    <name evidence="2" type="ORF">Q4Q40_18145</name>
</gene>
<reference evidence="2" key="1">
    <citation type="submission" date="2023-07" db="EMBL/GenBank/DDBJ databases">
        <title>Two novel species in the genus Flavivirga.</title>
        <authorList>
            <person name="Kwon K."/>
        </authorList>
    </citation>
    <scope>NUCLEOTIDE SEQUENCE</scope>
    <source>
        <strain evidence="2">KACC 14158</strain>
    </source>
</reference>
<dbReference type="PANTHER" id="PTHR34219">
    <property type="entry name" value="IRON-REGULATED INNER MEMBRANE PROTEIN-RELATED"/>
    <property type="match status" value="1"/>
</dbReference>
<dbReference type="InterPro" id="IPR005625">
    <property type="entry name" value="PepSY-ass_TM"/>
</dbReference>
<keyword evidence="1" id="KW-0472">Membrane</keyword>
<keyword evidence="1" id="KW-0812">Transmembrane</keyword>
<dbReference type="Proteomes" id="UP001176806">
    <property type="component" value="Unassembled WGS sequence"/>
</dbReference>
<keyword evidence="1" id="KW-1133">Transmembrane helix</keyword>
<feature type="transmembrane region" description="Helical" evidence="1">
    <location>
        <begin position="471"/>
        <end position="493"/>
    </location>
</feature>
<organism evidence="2 3">
    <name type="scientific">Flavivirga jejuensis</name>
    <dbReference type="NCBI Taxonomy" id="870487"/>
    <lineage>
        <taxon>Bacteria</taxon>
        <taxon>Pseudomonadati</taxon>
        <taxon>Bacteroidota</taxon>
        <taxon>Flavobacteriia</taxon>
        <taxon>Flavobacteriales</taxon>
        <taxon>Flavobacteriaceae</taxon>
        <taxon>Flavivirga</taxon>
    </lineage>
</organism>
<protein>
    <submittedName>
        <fullName evidence="2">PepSY-associated TM helix domain-containing protein</fullName>
    </submittedName>
</protein>
<feature type="transmembrane region" description="Helical" evidence="1">
    <location>
        <begin position="409"/>
        <end position="432"/>
    </location>
</feature>